<organism evidence="5 6">
    <name type="scientific">Brassica campestris</name>
    <name type="common">Field mustard</name>
    <dbReference type="NCBI Taxonomy" id="3711"/>
    <lineage>
        <taxon>Eukaryota</taxon>
        <taxon>Viridiplantae</taxon>
        <taxon>Streptophyta</taxon>
        <taxon>Embryophyta</taxon>
        <taxon>Tracheophyta</taxon>
        <taxon>Spermatophyta</taxon>
        <taxon>Magnoliopsida</taxon>
        <taxon>eudicotyledons</taxon>
        <taxon>Gunneridae</taxon>
        <taxon>Pentapetalae</taxon>
        <taxon>rosids</taxon>
        <taxon>malvids</taxon>
        <taxon>Brassicales</taxon>
        <taxon>Brassicaceae</taxon>
        <taxon>Brassiceae</taxon>
        <taxon>Brassica</taxon>
    </lineage>
</organism>
<dbReference type="STRING" id="51351.M4C9B9"/>
<feature type="chain" id="PRO_5004049370" description="Gnk2-homologous domain-containing protein" evidence="3">
    <location>
        <begin position="24"/>
        <end position="275"/>
    </location>
</feature>
<dbReference type="Pfam" id="PF01657">
    <property type="entry name" value="Stress-antifung"/>
    <property type="match status" value="1"/>
</dbReference>
<dbReference type="Proteomes" id="UP000011750">
    <property type="component" value="Chromosome A03"/>
</dbReference>
<evidence type="ECO:0000313" key="5">
    <source>
        <dbReference type="EnsemblPlants" id="Bra000798.1-P"/>
    </source>
</evidence>
<dbReference type="PANTHER" id="PTHR32099:SF70">
    <property type="entry name" value="GNK2-HOMOLOGOUS DOMAIN-CONTAINING PROTEIN"/>
    <property type="match status" value="1"/>
</dbReference>
<dbReference type="AlphaFoldDB" id="M4C9B9"/>
<dbReference type="eggNOG" id="ENOG502SE86">
    <property type="taxonomic scope" value="Eukaryota"/>
</dbReference>
<keyword evidence="2" id="KW-0677">Repeat</keyword>
<reference evidence="5 6" key="1">
    <citation type="journal article" date="2011" name="Nat. Genet.">
        <title>The genome of the mesopolyploid crop species Brassica rapa.</title>
        <authorList>
            <consortium name="Brassica rapa Genome Sequencing Project Consortium"/>
            <person name="Wang X."/>
            <person name="Wang H."/>
            <person name="Wang J."/>
            <person name="Sun R."/>
            <person name="Wu J."/>
            <person name="Liu S."/>
            <person name="Bai Y."/>
            <person name="Mun J.H."/>
            <person name="Bancroft I."/>
            <person name="Cheng F."/>
            <person name="Huang S."/>
            <person name="Li X."/>
            <person name="Hua W."/>
            <person name="Wang J."/>
            <person name="Wang X."/>
            <person name="Freeling M."/>
            <person name="Pires J.C."/>
            <person name="Paterson A.H."/>
            <person name="Chalhoub B."/>
            <person name="Wang B."/>
            <person name="Hayward A."/>
            <person name="Sharpe A.G."/>
            <person name="Park B.S."/>
            <person name="Weisshaar B."/>
            <person name="Liu B."/>
            <person name="Li B."/>
            <person name="Liu B."/>
            <person name="Tong C."/>
            <person name="Song C."/>
            <person name="Duran C."/>
            <person name="Peng C."/>
            <person name="Geng C."/>
            <person name="Koh C."/>
            <person name="Lin C."/>
            <person name="Edwards D."/>
            <person name="Mu D."/>
            <person name="Shen D."/>
            <person name="Soumpourou E."/>
            <person name="Li F."/>
            <person name="Fraser F."/>
            <person name="Conant G."/>
            <person name="Lassalle G."/>
            <person name="King G.J."/>
            <person name="Bonnema G."/>
            <person name="Tang H."/>
            <person name="Wang H."/>
            <person name="Belcram H."/>
            <person name="Zhou H."/>
            <person name="Hirakawa H."/>
            <person name="Abe H."/>
            <person name="Guo H."/>
            <person name="Wang H."/>
            <person name="Jin H."/>
            <person name="Parkin I.A."/>
            <person name="Batley J."/>
            <person name="Kim J.S."/>
            <person name="Just J."/>
            <person name="Li J."/>
            <person name="Xu J."/>
            <person name="Deng J."/>
            <person name="Kim J.A."/>
            <person name="Li J."/>
            <person name="Yu J."/>
            <person name="Meng J."/>
            <person name="Wang J."/>
            <person name="Min J."/>
            <person name="Poulain J."/>
            <person name="Wang J."/>
            <person name="Hatakeyama K."/>
            <person name="Wu K."/>
            <person name="Wang L."/>
            <person name="Fang L."/>
            <person name="Trick M."/>
            <person name="Links M.G."/>
            <person name="Zhao M."/>
            <person name="Jin M."/>
            <person name="Ramchiary N."/>
            <person name="Drou N."/>
            <person name="Berkman P.J."/>
            <person name="Cai Q."/>
            <person name="Huang Q."/>
            <person name="Li R."/>
            <person name="Tabata S."/>
            <person name="Cheng S."/>
            <person name="Zhang S."/>
            <person name="Zhang S."/>
            <person name="Huang S."/>
            <person name="Sato S."/>
            <person name="Sun S."/>
            <person name="Kwon S.J."/>
            <person name="Choi S.R."/>
            <person name="Lee T.H."/>
            <person name="Fan W."/>
            <person name="Zhao X."/>
            <person name="Tan X."/>
            <person name="Xu X."/>
            <person name="Wang Y."/>
            <person name="Qiu Y."/>
            <person name="Yin Y."/>
            <person name="Li Y."/>
            <person name="Du Y."/>
            <person name="Liao Y."/>
            <person name="Lim Y."/>
            <person name="Narusaka Y."/>
            <person name="Wang Y."/>
            <person name="Wang Z."/>
            <person name="Li Z."/>
            <person name="Wang Z."/>
            <person name="Xiong Z."/>
            <person name="Zhang Z."/>
        </authorList>
    </citation>
    <scope>NUCLEOTIDE SEQUENCE [LARGE SCALE GENOMIC DNA]</scope>
    <source>
        <strain evidence="5 6">cv. Chiifu-401-42</strain>
    </source>
</reference>
<dbReference type="HOGENOM" id="CLU_1013202_0_0_1"/>
<protein>
    <recommendedName>
        <fullName evidence="4">Gnk2-homologous domain-containing protein</fullName>
    </recommendedName>
</protein>
<dbReference type="Gene3D" id="1.10.510.10">
    <property type="entry name" value="Transferase(Phosphotransferase) domain 1"/>
    <property type="match status" value="1"/>
</dbReference>
<accession>M4C9B9</accession>
<evidence type="ECO:0000313" key="6">
    <source>
        <dbReference type="Proteomes" id="UP000011750"/>
    </source>
</evidence>
<dbReference type="CDD" id="cd23509">
    <property type="entry name" value="Gnk2-like"/>
    <property type="match status" value="1"/>
</dbReference>
<name>M4C9B9_BRACM</name>
<dbReference type="EnsemblPlants" id="Bra000798.1">
    <property type="protein sequence ID" value="Bra000798.1-P"/>
    <property type="gene ID" value="Bra000798"/>
</dbReference>
<feature type="signal peptide" evidence="3">
    <location>
        <begin position="1"/>
        <end position="23"/>
    </location>
</feature>
<dbReference type="InterPro" id="IPR038408">
    <property type="entry name" value="GNK2_sf"/>
</dbReference>
<reference evidence="5 6" key="2">
    <citation type="journal article" date="2018" name="Hortic Res">
        <title>Improved Brassica rapa reference genome by single-molecule sequencing and chromosome conformation capture technologies.</title>
        <authorList>
            <person name="Zhang L."/>
            <person name="Cai X."/>
            <person name="Wu J."/>
            <person name="Liu M."/>
            <person name="Grob S."/>
            <person name="Cheng F."/>
            <person name="Liang J."/>
            <person name="Cai C."/>
            <person name="Liu Z."/>
            <person name="Liu B."/>
            <person name="Wang F."/>
            <person name="Li S."/>
            <person name="Liu F."/>
            <person name="Li X."/>
            <person name="Cheng L."/>
            <person name="Yang W."/>
            <person name="Li M.H."/>
            <person name="Grossniklaus U."/>
            <person name="Zheng H."/>
            <person name="Wang X."/>
        </authorList>
    </citation>
    <scope>NUCLEOTIDE SEQUENCE [LARGE SCALE GENOMIC DNA]</scope>
    <source>
        <strain evidence="5 6">cv. Chiifu-401-42</strain>
    </source>
</reference>
<evidence type="ECO:0000256" key="3">
    <source>
        <dbReference type="SAM" id="SignalP"/>
    </source>
</evidence>
<dbReference type="PROSITE" id="PS51473">
    <property type="entry name" value="GNK2"/>
    <property type="match status" value="1"/>
</dbReference>
<feature type="domain" description="Gnk2-homologous" evidence="4">
    <location>
        <begin position="21"/>
        <end position="130"/>
    </location>
</feature>
<proteinExistence type="predicted"/>
<evidence type="ECO:0000259" key="4">
    <source>
        <dbReference type="PROSITE" id="PS51473"/>
    </source>
</evidence>
<dbReference type="Gramene" id="Bra000798.1">
    <property type="protein sequence ID" value="Bra000798.1-P"/>
    <property type="gene ID" value="Bra000798"/>
</dbReference>
<evidence type="ECO:0000256" key="1">
    <source>
        <dbReference type="ARBA" id="ARBA00022729"/>
    </source>
</evidence>
<keyword evidence="6" id="KW-1185">Reference proteome</keyword>
<reference evidence="5" key="3">
    <citation type="submission" date="2023-03" db="UniProtKB">
        <authorList>
            <consortium name="EnsemblPlants"/>
        </authorList>
    </citation>
    <scope>IDENTIFICATION</scope>
    <source>
        <strain evidence="5">cv. Chiifu-401-42</strain>
    </source>
</reference>
<evidence type="ECO:0000256" key="2">
    <source>
        <dbReference type="ARBA" id="ARBA00022737"/>
    </source>
</evidence>
<sequence length="275" mass="30874">MGKFPALMIILASYLLFHQTLEAVNGARCFGSLDSNSSYAQNRRDLFSTLANDVVTNGGFYNASLGQYPNTVYALGFCEKYYEQKACLRCLESLALDTETSCGNITKSFVWSSDDEDRFWCLIRSSNQPFGNLELIPPLIEADPDHIEPSKDMTLFMQQWESAVNKTLETATQANTSSVHKYYSAIHAHFTEFPNVNMARKRLAEGRPEVIIDPLLIENPSNEIIKLIHIGLLCAQQNATQRPTMSTVIVWLGSHSQSEDDTMSMSNVFTELSCR</sequence>
<dbReference type="InterPro" id="IPR002902">
    <property type="entry name" value="GNK2"/>
</dbReference>
<dbReference type="InParanoid" id="M4C9B9"/>
<dbReference type="Gene3D" id="3.30.430.20">
    <property type="entry name" value="Gnk2 domain, C-X8-C-X2-C motif"/>
    <property type="match status" value="1"/>
</dbReference>
<dbReference type="PANTHER" id="PTHR32099">
    <property type="entry name" value="CYSTEINE-RICH REPEAT SECRETORY PROTEIN"/>
    <property type="match status" value="1"/>
</dbReference>
<keyword evidence="1 3" id="KW-0732">Signal</keyword>